<dbReference type="InterPro" id="IPR050237">
    <property type="entry name" value="ATP-dep_AMP-bd_enzyme"/>
</dbReference>
<evidence type="ECO:0000259" key="1">
    <source>
        <dbReference type="Pfam" id="PF00501"/>
    </source>
</evidence>
<dbReference type="Gene3D" id="3.40.50.12780">
    <property type="entry name" value="N-terminal domain of ligase-like"/>
    <property type="match status" value="1"/>
</dbReference>
<feature type="domain" description="AMP-dependent synthetase/ligase" evidence="1">
    <location>
        <begin position="33"/>
        <end position="423"/>
    </location>
</feature>
<accession>A0A926DC61</accession>
<dbReference type="InterPro" id="IPR025110">
    <property type="entry name" value="AMP-bd_C"/>
</dbReference>
<proteinExistence type="predicted"/>
<dbReference type="Pfam" id="PF13193">
    <property type="entry name" value="AMP-binding_C"/>
    <property type="match status" value="1"/>
</dbReference>
<dbReference type="PANTHER" id="PTHR43767:SF1">
    <property type="entry name" value="NONRIBOSOMAL PEPTIDE SYNTHASE PES1 (EUROFUNG)-RELATED"/>
    <property type="match status" value="1"/>
</dbReference>
<reference evidence="3" key="1">
    <citation type="submission" date="2020-08" db="EMBL/GenBank/DDBJ databases">
        <title>Genome public.</title>
        <authorList>
            <person name="Liu C."/>
            <person name="Sun Q."/>
        </authorList>
    </citation>
    <scope>NUCLEOTIDE SEQUENCE</scope>
    <source>
        <strain evidence="3">BX7</strain>
    </source>
</reference>
<dbReference type="InterPro" id="IPR042099">
    <property type="entry name" value="ANL_N_sf"/>
</dbReference>
<dbReference type="Gene3D" id="3.30.300.30">
    <property type="match status" value="1"/>
</dbReference>
<evidence type="ECO:0000259" key="2">
    <source>
        <dbReference type="Pfam" id="PF13193"/>
    </source>
</evidence>
<gene>
    <name evidence="3" type="ORF">H8695_01615</name>
</gene>
<evidence type="ECO:0000313" key="4">
    <source>
        <dbReference type="Proteomes" id="UP000620366"/>
    </source>
</evidence>
<organism evidence="3 4">
    <name type="scientific">Feifania hominis</name>
    <dbReference type="NCBI Taxonomy" id="2763660"/>
    <lineage>
        <taxon>Bacteria</taxon>
        <taxon>Bacillati</taxon>
        <taxon>Bacillota</taxon>
        <taxon>Clostridia</taxon>
        <taxon>Eubacteriales</taxon>
        <taxon>Feifaniaceae</taxon>
        <taxon>Feifania</taxon>
    </lineage>
</organism>
<dbReference type="PANTHER" id="PTHR43767">
    <property type="entry name" value="LONG-CHAIN-FATTY-ACID--COA LIGASE"/>
    <property type="match status" value="1"/>
</dbReference>
<feature type="domain" description="AMP-binding enzyme C-terminal" evidence="2">
    <location>
        <begin position="479"/>
        <end position="556"/>
    </location>
</feature>
<dbReference type="RefSeq" id="WP_249299095.1">
    <property type="nucleotide sequence ID" value="NZ_JACRSP010000001.1"/>
</dbReference>
<keyword evidence="3" id="KW-0436">Ligase</keyword>
<dbReference type="Proteomes" id="UP000620366">
    <property type="component" value="Unassembled WGS sequence"/>
</dbReference>
<dbReference type="InterPro" id="IPR000873">
    <property type="entry name" value="AMP-dep_synth/lig_dom"/>
</dbReference>
<dbReference type="Pfam" id="PF00501">
    <property type="entry name" value="AMP-binding"/>
    <property type="match status" value="1"/>
</dbReference>
<name>A0A926DC61_9FIRM</name>
<dbReference type="EMBL" id="JACRSP010000001">
    <property type="protein sequence ID" value="MBC8535393.1"/>
    <property type="molecule type" value="Genomic_DNA"/>
</dbReference>
<dbReference type="GO" id="GO:0016878">
    <property type="term" value="F:acid-thiol ligase activity"/>
    <property type="evidence" value="ECO:0007669"/>
    <property type="project" value="UniProtKB-ARBA"/>
</dbReference>
<keyword evidence="4" id="KW-1185">Reference proteome</keyword>
<evidence type="ECO:0000313" key="3">
    <source>
        <dbReference type="EMBL" id="MBC8535393.1"/>
    </source>
</evidence>
<dbReference type="InterPro" id="IPR045851">
    <property type="entry name" value="AMP-bd_C_sf"/>
</dbReference>
<sequence>MSDNTWPWMSEYEKLGLGEPMPVPSVTLYERVEQVSRDYPDYAALEFMGRDISYRSFMEMVDKCAASLAAHGIKKGDVVAICMPNIPQTAIAFYAVNRLGAKSCMIHPMSSSKEIRDFVNSTGAKAIFFTDLFYRAVADIAGETGLEKLFLASIAEFLSPVVGAAFKLKIRKVLKRQNIDESKVVRFRTLLNSTAPAKPYERLVEPNETAAILFSGGTSSGNPKGIELSSDNFNVLSVRLLQFIPEADAGDRILTILPLFHGFGLGICVHTMLSNGLCCILVPQFSAAEFVKTIRKKKPQFLAGVPSMFDALMNEPKADKLDYSFVKGAFCGGDTVPPELKKRFNAYLKAHNSSVCLREGYGLTECVTCCMLAPRNGEPFNSMGLPLPGVLVKVVEPGTQNEVPLGQEGELCISSDTVMVGYLDSPEENAKTLQVHADGRTWMHSGDMCYMDENGYSYFKQRIKRIIKVRGFPVYPSVIEDTIRQCKGVKTAAVLGLPDEKSGERVKAYVVMEDPSMETEENQNAIIEYCRSQLNKWSVPRLFEYRSELPLTKVGKISIPALLQEELAKKNQ</sequence>
<dbReference type="AlphaFoldDB" id="A0A926DC61"/>
<dbReference type="SUPFAM" id="SSF56801">
    <property type="entry name" value="Acetyl-CoA synthetase-like"/>
    <property type="match status" value="1"/>
</dbReference>
<comment type="caution">
    <text evidence="3">The sequence shown here is derived from an EMBL/GenBank/DDBJ whole genome shotgun (WGS) entry which is preliminary data.</text>
</comment>
<protein>
    <submittedName>
        <fullName evidence="3">Acyl--CoA ligase</fullName>
    </submittedName>
</protein>